<gene>
    <name evidence="1" type="ORF">VB776_02795</name>
</gene>
<dbReference type="PROSITE" id="PS51257">
    <property type="entry name" value="PROKAR_LIPOPROTEIN"/>
    <property type="match status" value="1"/>
</dbReference>
<evidence type="ECO:0000313" key="2">
    <source>
        <dbReference type="Proteomes" id="UP001303899"/>
    </source>
</evidence>
<comment type="caution">
    <text evidence="1">The sequence shown here is derived from an EMBL/GenBank/DDBJ whole genome shotgun (WGS) entry which is preliminary data.</text>
</comment>
<reference evidence="1 2" key="1">
    <citation type="submission" date="2023-12" db="EMBL/GenBank/DDBJ databases">
        <title>Novel species of the genus Arcicella isolated from rivers.</title>
        <authorList>
            <person name="Lu H."/>
        </authorList>
    </citation>
    <scope>NUCLEOTIDE SEQUENCE [LARGE SCALE GENOMIC DNA]</scope>
    <source>
        <strain evidence="1 2">DC2W</strain>
    </source>
</reference>
<dbReference type="RefSeq" id="WP_323325801.1">
    <property type="nucleotide sequence ID" value="NZ_JAYGIL010000003.1"/>
</dbReference>
<dbReference type="Proteomes" id="UP001303899">
    <property type="component" value="Unassembled WGS sequence"/>
</dbReference>
<keyword evidence="2" id="KW-1185">Reference proteome</keyword>
<dbReference type="EMBL" id="JAYGIL010000003">
    <property type="protein sequence ID" value="MEA5401827.1"/>
    <property type="molecule type" value="Genomic_DNA"/>
</dbReference>
<proteinExistence type="predicted"/>
<evidence type="ECO:0008006" key="3">
    <source>
        <dbReference type="Google" id="ProtNLM"/>
    </source>
</evidence>
<accession>A0ABU5S015</accession>
<protein>
    <recommendedName>
        <fullName evidence="3">Lipoprotein</fullName>
    </recommendedName>
</protein>
<evidence type="ECO:0000313" key="1">
    <source>
        <dbReference type="EMBL" id="MEA5401827.1"/>
    </source>
</evidence>
<sequence>MKFKGLIIYGVSILVFLACSKQEPINKSVCGVINPVSDLPWLKEFTEKMQKGDFGDCSRCTMYLEKYNSRDILVVENFPDDCVLCQVRECDGSYVKFKNFEENQNFINGLRKDIIVWKYKP</sequence>
<organism evidence="1 2">
    <name type="scientific">Arcicella gelida</name>
    <dbReference type="NCBI Taxonomy" id="2984195"/>
    <lineage>
        <taxon>Bacteria</taxon>
        <taxon>Pseudomonadati</taxon>
        <taxon>Bacteroidota</taxon>
        <taxon>Cytophagia</taxon>
        <taxon>Cytophagales</taxon>
        <taxon>Flectobacillaceae</taxon>
        <taxon>Arcicella</taxon>
    </lineage>
</organism>
<name>A0ABU5S015_9BACT</name>